<evidence type="ECO:0008006" key="3">
    <source>
        <dbReference type="Google" id="ProtNLM"/>
    </source>
</evidence>
<protein>
    <recommendedName>
        <fullName evidence="3">ESX-1 secretion-associated protein</fullName>
    </recommendedName>
</protein>
<comment type="caution">
    <text evidence="1">The sequence shown here is derived from an EMBL/GenBank/DDBJ whole genome shotgun (WGS) entry which is preliminary data.</text>
</comment>
<proteinExistence type="predicted"/>
<organism evidence="1 2">
    <name type="scientific">Nonomuraea rosea</name>
    <dbReference type="NCBI Taxonomy" id="638574"/>
    <lineage>
        <taxon>Bacteria</taxon>
        <taxon>Bacillati</taxon>
        <taxon>Actinomycetota</taxon>
        <taxon>Actinomycetes</taxon>
        <taxon>Streptosporangiales</taxon>
        <taxon>Streptosporangiaceae</taxon>
        <taxon>Nonomuraea</taxon>
    </lineage>
</organism>
<keyword evidence="2" id="KW-1185">Reference proteome</keyword>
<dbReference type="Proteomes" id="UP001500630">
    <property type="component" value="Unassembled WGS sequence"/>
</dbReference>
<gene>
    <name evidence="1" type="ORF">GCM10022419_121350</name>
</gene>
<dbReference type="RefSeq" id="WP_345577123.1">
    <property type="nucleotide sequence ID" value="NZ_BAABDQ010000053.1"/>
</dbReference>
<evidence type="ECO:0000313" key="1">
    <source>
        <dbReference type="EMBL" id="GAA3615803.1"/>
    </source>
</evidence>
<sequence length="104" mass="10779">MDTGSVDVSYEALDKCRTRVLAAAKEFNLDDILKEGGATAPALPTAAALFGMLDGAQELAAKMDAAWTGIRGEIESGHAKLEEVERALNAVMDNLRAAATASGA</sequence>
<name>A0ABP6ZT76_9ACTN</name>
<evidence type="ECO:0000313" key="2">
    <source>
        <dbReference type="Proteomes" id="UP001500630"/>
    </source>
</evidence>
<reference evidence="2" key="1">
    <citation type="journal article" date="2019" name="Int. J. Syst. Evol. Microbiol.">
        <title>The Global Catalogue of Microorganisms (GCM) 10K type strain sequencing project: providing services to taxonomists for standard genome sequencing and annotation.</title>
        <authorList>
            <consortium name="The Broad Institute Genomics Platform"/>
            <consortium name="The Broad Institute Genome Sequencing Center for Infectious Disease"/>
            <person name="Wu L."/>
            <person name="Ma J."/>
        </authorList>
    </citation>
    <scope>NUCLEOTIDE SEQUENCE [LARGE SCALE GENOMIC DNA]</scope>
    <source>
        <strain evidence="2">JCM 17326</strain>
    </source>
</reference>
<dbReference type="EMBL" id="BAABDQ010000053">
    <property type="protein sequence ID" value="GAA3615803.1"/>
    <property type="molecule type" value="Genomic_DNA"/>
</dbReference>
<accession>A0ABP6ZT76</accession>